<dbReference type="AlphaFoldDB" id="A0A0P0X367"/>
<dbReference type="SMR" id="A0A0P0X367"/>
<evidence type="ECO:0000256" key="2">
    <source>
        <dbReference type="ARBA" id="ARBA00077903"/>
    </source>
</evidence>
<evidence type="ECO:0000256" key="1">
    <source>
        <dbReference type="ARBA" id="ARBA00022679"/>
    </source>
</evidence>
<dbReference type="GO" id="GO:0016740">
    <property type="term" value="F:transferase activity"/>
    <property type="evidence" value="ECO:0007669"/>
    <property type="project" value="UniProtKB-KW"/>
</dbReference>
<dbReference type="FunFam" id="3.60.10.10:FF:000163">
    <property type="entry name" value="Probable RNA-directed DNA polymerase from transposon BS"/>
    <property type="match status" value="1"/>
</dbReference>
<protein>
    <recommendedName>
        <fullName evidence="2">Reverse transcriptase</fullName>
    </recommendedName>
</protein>
<dbReference type="PANTHER" id="PTHR33710">
    <property type="entry name" value="BNAC02G09200D PROTEIN"/>
    <property type="match status" value="1"/>
</dbReference>
<evidence type="ECO:0000259" key="3">
    <source>
        <dbReference type="Pfam" id="PF03372"/>
    </source>
</evidence>
<name>A0A0P0X367_ORYSJ</name>
<dbReference type="PaxDb" id="39947-A0A0P0X367"/>
<dbReference type="GO" id="GO:0008311">
    <property type="term" value="F:double-stranded DNA 3'-5' DNA exonuclease activity"/>
    <property type="evidence" value="ECO:0000318"/>
    <property type="project" value="GO_Central"/>
</dbReference>
<accession>A0A0P0X367</accession>
<dbReference type="FunCoup" id="A0A0P0X367">
    <property type="interactions" value="2"/>
</dbReference>
<dbReference type="GO" id="GO:0006313">
    <property type="term" value="P:DNA transposition"/>
    <property type="evidence" value="ECO:0007669"/>
    <property type="project" value="UniProtKB-ARBA"/>
</dbReference>
<dbReference type="EMBL" id="AP014963">
    <property type="protein sequence ID" value="BAT00348.1"/>
    <property type="molecule type" value="Genomic_DNA"/>
</dbReference>
<dbReference type="Pfam" id="PF03372">
    <property type="entry name" value="Exo_endo_phos"/>
    <property type="match status" value="1"/>
</dbReference>
<dbReference type="GO" id="GO:0006284">
    <property type="term" value="P:base-excision repair"/>
    <property type="evidence" value="ECO:0000318"/>
    <property type="project" value="GO_Central"/>
</dbReference>
<proteinExistence type="predicted"/>
<dbReference type="GO" id="GO:0003906">
    <property type="term" value="F:DNA-(apurinic or apyrimidinic site) endonuclease activity"/>
    <property type="evidence" value="ECO:0000318"/>
    <property type="project" value="GO_Central"/>
</dbReference>
<keyword evidence="1" id="KW-0808">Transferase</keyword>
<keyword evidence="5" id="KW-1185">Reference proteome</keyword>
<evidence type="ECO:0000313" key="5">
    <source>
        <dbReference type="Proteomes" id="UP000059680"/>
    </source>
</evidence>
<dbReference type="InterPro" id="IPR036691">
    <property type="entry name" value="Endo/exonu/phosph_ase_sf"/>
</dbReference>
<organism evidence="4 5">
    <name type="scientific">Oryza sativa subsp. japonica</name>
    <name type="common">Rice</name>
    <dbReference type="NCBI Taxonomy" id="39947"/>
    <lineage>
        <taxon>Eukaryota</taxon>
        <taxon>Viridiplantae</taxon>
        <taxon>Streptophyta</taxon>
        <taxon>Embryophyta</taxon>
        <taxon>Tracheophyta</taxon>
        <taxon>Spermatophyta</taxon>
        <taxon>Magnoliopsida</taxon>
        <taxon>Liliopsida</taxon>
        <taxon>Poales</taxon>
        <taxon>Poaceae</taxon>
        <taxon>BOP clade</taxon>
        <taxon>Oryzoideae</taxon>
        <taxon>Oryzeae</taxon>
        <taxon>Oryzinae</taxon>
        <taxon>Oryza</taxon>
        <taxon>Oryza sativa</taxon>
    </lineage>
</organism>
<dbReference type="InterPro" id="IPR005135">
    <property type="entry name" value="Endo/exonuclease/phosphatase"/>
</dbReference>
<sequence length="257" mass="29105">MKIATWNVRGLGCDKKKALIFQSLAENKPDIVCFQETKLDTICPLLAASFLPRNLRNFSFQPSLGSAGGLLTAWSNLFSATVLSSSPSHLTTSFCSSSDNTSFSIINVYAPCDDQHRILFFDELSTTTLNLTGSVMILGDFNIYRYPHEKNNDNINWSEMETFNDWINSESLLDIDIPNRTFTWSNKRRHPTLVKLDRVFINPLWSQSFPLTEAKAVTATTSDHTPILVHISDSAPRSAIFRVENFWLQMPEFKNLV</sequence>
<feature type="domain" description="Endonuclease/exonuclease/phosphatase" evidence="3">
    <location>
        <begin position="4"/>
        <end position="224"/>
    </location>
</feature>
<dbReference type="Gene3D" id="3.60.10.10">
    <property type="entry name" value="Endonuclease/exonuclease/phosphatase"/>
    <property type="match status" value="1"/>
</dbReference>
<reference evidence="4 5" key="3">
    <citation type="journal article" date="2013" name="Rice">
        <title>Improvement of the Oryza sativa Nipponbare reference genome using next generation sequence and optical map data.</title>
        <authorList>
            <person name="Kawahara Y."/>
            <person name="de la Bastide M."/>
            <person name="Hamilton J.P."/>
            <person name="Kanamori H."/>
            <person name="McCombie W.R."/>
            <person name="Ouyang S."/>
            <person name="Schwartz D.C."/>
            <person name="Tanaka T."/>
            <person name="Wu J."/>
            <person name="Zhou S."/>
            <person name="Childs K.L."/>
            <person name="Davidson R.M."/>
            <person name="Lin H."/>
            <person name="Quesada-Ocampo L."/>
            <person name="Vaillancourt B."/>
            <person name="Sakai H."/>
            <person name="Lee S.S."/>
            <person name="Kim J."/>
            <person name="Numa H."/>
            <person name="Itoh T."/>
            <person name="Buell C.R."/>
            <person name="Matsumoto T."/>
        </authorList>
    </citation>
    <scope>NUCLEOTIDE SEQUENCE [LARGE SCALE GENOMIC DNA]</scope>
    <source>
        <strain evidence="5">cv. Nipponbare</strain>
    </source>
</reference>
<dbReference type="GO" id="GO:0008081">
    <property type="term" value="F:phosphoric diester hydrolase activity"/>
    <property type="evidence" value="ECO:0000318"/>
    <property type="project" value="GO_Central"/>
</dbReference>
<reference evidence="4 5" key="2">
    <citation type="journal article" date="2013" name="Plant Cell Physiol.">
        <title>Rice Annotation Project Database (RAP-DB): an integrative and interactive database for rice genomics.</title>
        <authorList>
            <person name="Sakai H."/>
            <person name="Lee S.S."/>
            <person name="Tanaka T."/>
            <person name="Numa H."/>
            <person name="Kim J."/>
            <person name="Kawahara Y."/>
            <person name="Wakimoto H."/>
            <person name="Yang C.C."/>
            <person name="Iwamoto M."/>
            <person name="Abe T."/>
            <person name="Yamada Y."/>
            <person name="Muto A."/>
            <person name="Inokuchi H."/>
            <person name="Ikemura T."/>
            <person name="Matsumoto T."/>
            <person name="Sasaki T."/>
            <person name="Itoh T."/>
        </authorList>
    </citation>
    <scope>NUCLEOTIDE SEQUENCE [LARGE SCALE GENOMIC DNA]</scope>
    <source>
        <strain evidence="5">cv. Nipponbare</strain>
    </source>
</reference>
<dbReference type="GO" id="GO:0005634">
    <property type="term" value="C:nucleus"/>
    <property type="evidence" value="ECO:0000318"/>
    <property type="project" value="GO_Central"/>
</dbReference>
<dbReference type="Proteomes" id="UP000059680">
    <property type="component" value="Chromosome 7"/>
</dbReference>
<reference evidence="5" key="1">
    <citation type="journal article" date="2005" name="Nature">
        <title>The map-based sequence of the rice genome.</title>
        <authorList>
            <consortium name="International rice genome sequencing project (IRGSP)"/>
            <person name="Matsumoto T."/>
            <person name="Wu J."/>
            <person name="Kanamori H."/>
            <person name="Katayose Y."/>
            <person name="Fujisawa M."/>
            <person name="Namiki N."/>
            <person name="Mizuno H."/>
            <person name="Yamamoto K."/>
            <person name="Antonio B.A."/>
            <person name="Baba T."/>
            <person name="Sakata K."/>
            <person name="Nagamura Y."/>
            <person name="Aoki H."/>
            <person name="Arikawa K."/>
            <person name="Arita K."/>
            <person name="Bito T."/>
            <person name="Chiden Y."/>
            <person name="Fujitsuka N."/>
            <person name="Fukunaka R."/>
            <person name="Hamada M."/>
            <person name="Harada C."/>
            <person name="Hayashi A."/>
            <person name="Hijishita S."/>
            <person name="Honda M."/>
            <person name="Hosokawa S."/>
            <person name="Ichikawa Y."/>
            <person name="Idonuma A."/>
            <person name="Iijima M."/>
            <person name="Ikeda M."/>
            <person name="Ikeno M."/>
            <person name="Ito K."/>
            <person name="Ito S."/>
            <person name="Ito T."/>
            <person name="Ito Y."/>
            <person name="Ito Y."/>
            <person name="Iwabuchi A."/>
            <person name="Kamiya K."/>
            <person name="Karasawa W."/>
            <person name="Kurita K."/>
            <person name="Katagiri S."/>
            <person name="Kikuta A."/>
            <person name="Kobayashi H."/>
            <person name="Kobayashi N."/>
            <person name="Machita K."/>
            <person name="Maehara T."/>
            <person name="Masukawa M."/>
            <person name="Mizubayashi T."/>
            <person name="Mukai Y."/>
            <person name="Nagasaki H."/>
            <person name="Nagata Y."/>
            <person name="Naito S."/>
            <person name="Nakashima M."/>
            <person name="Nakama Y."/>
            <person name="Nakamichi Y."/>
            <person name="Nakamura M."/>
            <person name="Meguro A."/>
            <person name="Negishi M."/>
            <person name="Ohta I."/>
            <person name="Ohta T."/>
            <person name="Okamoto M."/>
            <person name="Ono N."/>
            <person name="Saji S."/>
            <person name="Sakaguchi M."/>
            <person name="Sakai K."/>
            <person name="Shibata M."/>
            <person name="Shimokawa T."/>
            <person name="Song J."/>
            <person name="Takazaki Y."/>
            <person name="Terasawa K."/>
            <person name="Tsugane M."/>
            <person name="Tsuji K."/>
            <person name="Ueda S."/>
            <person name="Waki K."/>
            <person name="Yamagata H."/>
            <person name="Yamamoto M."/>
            <person name="Yamamoto S."/>
            <person name="Yamane H."/>
            <person name="Yoshiki S."/>
            <person name="Yoshihara R."/>
            <person name="Yukawa K."/>
            <person name="Zhong H."/>
            <person name="Yano M."/>
            <person name="Yuan Q."/>
            <person name="Ouyang S."/>
            <person name="Liu J."/>
            <person name="Jones K.M."/>
            <person name="Gansberger K."/>
            <person name="Moffat K."/>
            <person name="Hill J."/>
            <person name="Bera J."/>
            <person name="Fadrosh D."/>
            <person name="Jin S."/>
            <person name="Johri S."/>
            <person name="Kim M."/>
            <person name="Overton L."/>
            <person name="Reardon M."/>
            <person name="Tsitrin T."/>
            <person name="Vuong H."/>
            <person name="Weaver B."/>
            <person name="Ciecko A."/>
            <person name="Tallon L."/>
            <person name="Jackson J."/>
            <person name="Pai G."/>
            <person name="Aken S.V."/>
            <person name="Utterback T."/>
            <person name="Reidmuller S."/>
            <person name="Feldblyum T."/>
            <person name="Hsiao J."/>
            <person name="Zismann V."/>
            <person name="Iobst S."/>
            <person name="de Vazeille A.R."/>
            <person name="Buell C.R."/>
            <person name="Ying K."/>
            <person name="Li Y."/>
            <person name="Lu T."/>
            <person name="Huang Y."/>
            <person name="Zhao Q."/>
            <person name="Feng Q."/>
            <person name="Zhang L."/>
            <person name="Zhu J."/>
            <person name="Weng Q."/>
            <person name="Mu J."/>
            <person name="Lu Y."/>
            <person name="Fan D."/>
            <person name="Liu Y."/>
            <person name="Guan J."/>
            <person name="Zhang Y."/>
            <person name="Yu S."/>
            <person name="Liu X."/>
            <person name="Zhang Y."/>
            <person name="Hong G."/>
            <person name="Han B."/>
            <person name="Choisne N."/>
            <person name="Demange N."/>
            <person name="Orjeda G."/>
            <person name="Samain S."/>
            <person name="Cattolico L."/>
            <person name="Pelletier E."/>
            <person name="Couloux A."/>
            <person name="Segurens B."/>
            <person name="Wincker P."/>
            <person name="D'Hont A."/>
            <person name="Scarpelli C."/>
            <person name="Weissenbach J."/>
            <person name="Salanoubat M."/>
            <person name="Quetier F."/>
            <person name="Yu Y."/>
            <person name="Kim H.R."/>
            <person name="Rambo T."/>
            <person name="Currie J."/>
            <person name="Collura K."/>
            <person name="Luo M."/>
            <person name="Yang T."/>
            <person name="Ammiraju J.S.S."/>
            <person name="Engler F."/>
            <person name="Soderlund C."/>
            <person name="Wing R.A."/>
            <person name="Palmer L.E."/>
            <person name="de la Bastide M."/>
            <person name="Spiegel L."/>
            <person name="Nascimento L."/>
            <person name="Zutavern T."/>
            <person name="O'Shaughnessy A."/>
            <person name="Dike S."/>
            <person name="Dedhia N."/>
            <person name="Preston R."/>
            <person name="Balija V."/>
            <person name="McCombie W.R."/>
            <person name="Chow T."/>
            <person name="Chen H."/>
            <person name="Chung M."/>
            <person name="Chen C."/>
            <person name="Shaw J."/>
            <person name="Wu H."/>
            <person name="Hsiao K."/>
            <person name="Chao Y."/>
            <person name="Chu M."/>
            <person name="Cheng C."/>
            <person name="Hour A."/>
            <person name="Lee P."/>
            <person name="Lin S."/>
            <person name="Lin Y."/>
            <person name="Liou J."/>
            <person name="Liu S."/>
            <person name="Hsing Y."/>
            <person name="Raghuvanshi S."/>
            <person name="Mohanty A."/>
            <person name="Bharti A.K."/>
            <person name="Gaur A."/>
            <person name="Gupta V."/>
            <person name="Kumar D."/>
            <person name="Ravi V."/>
            <person name="Vij S."/>
            <person name="Kapur A."/>
            <person name="Khurana P."/>
            <person name="Khurana P."/>
            <person name="Khurana J.P."/>
            <person name="Tyagi A.K."/>
            <person name="Gaikwad K."/>
            <person name="Singh A."/>
            <person name="Dalal V."/>
            <person name="Srivastava S."/>
            <person name="Dixit A."/>
            <person name="Pal A.K."/>
            <person name="Ghazi I.A."/>
            <person name="Yadav M."/>
            <person name="Pandit A."/>
            <person name="Bhargava A."/>
            <person name="Sureshbabu K."/>
            <person name="Batra K."/>
            <person name="Sharma T.R."/>
            <person name="Mohapatra T."/>
            <person name="Singh N.K."/>
            <person name="Messing J."/>
            <person name="Nelson A.B."/>
            <person name="Fuks G."/>
            <person name="Kavchok S."/>
            <person name="Keizer G."/>
            <person name="Linton E."/>
            <person name="Llaca V."/>
            <person name="Song R."/>
            <person name="Tanyolac B."/>
            <person name="Young S."/>
            <person name="Ho-Il K."/>
            <person name="Hahn J.H."/>
            <person name="Sangsakoo G."/>
            <person name="Vanavichit A."/>
            <person name="de Mattos Luiz.A.T."/>
            <person name="Zimmer P.D."/>
            <person name="Malone G."/>
            <person name="Dellagostin O."/>
            <person name="de Oliveira A.C."/>
            <person name="Bevan M."/>
            <person name="Bancroft I."/>
            <person name="Minx P."/>
            <person name="Cordum H."/>
            <person name="Wilson R."/>
            <person name="Cheng Z."/>
            <person name="Jin W."/>
            <person name="Jiang J."/>
            <person name="Leong S.A."/>
            <person name="Iwama H."/>
            <person name="Gojobori T."/>
            <person name="Itoh T."/>
            <person name="Niimura Y."/>
            <person name="Fujii Y."/>
            <person name="Habara T."/>
            <person name="Sakai H."/>
            <person name="Sato Y."/>
            <person name="Wilson G."/>
            <person name="Kumar K."/>
            <person name="McCouch S."/>
            <person name="Juretic N."/>
            <person name="Hoen D."/>
            <person name="Wright S."/>
            <person name="Bruskiewich R."/>
            <person name="Bureau T."/>
            <person name="Miyao A."/>
            <person name="Hirochika H."/>
            <person name="Nishikawa T."/>
            <person name="Kadowaki K."/>
            <person name="Sugiura M."/>
            <person name="Burr B."/>
            <person name="Sasaki T."/>
        </authorList>
    </citation>
    <scope>NUCLEOTIDE SEQUENCE [LARGE SCALE GENOMIC DNA]</scope>
    <source>
        <strain evidence="5">cv. Nipponbare</strain>
    </source>
</reference>
<dbReference type="InParanoid" id="A0A0P0X367"/>
<dbReference type="PANTHER" id="PTHR33710:SF72">
    <property type="entry name" value="OS04G0204200 PROTEIN"/>
    <property type="match status" value="1"/>
</dbReference>
<evidence type="ECO:0000313" key="4">
    <source>
        <dbReference type="EMBL" id="BAT00348.1"/>
    </source>
</evidence>
<dbReference type="STRING" id="39947.A0A0P0X367"/>
<gene>
    <name evidence="4" type="ordered locus">Os07g0184032</name>
    <name evidence="4" type="ORF">OSNPB_070184032</name>
</gene>
<dbReference type="SUPFAM" id="SSF56219">
    <property type="entry name" value="DNase I-like"/>
    <property type="match status" value="1"/>
</dbReference>